<organism evidence="2 3">
    <name type="scientific">Cladophialophora chaetospira</name>
    <dbReference type="NCBI Taxonomy" id="386627"/>
    <lineage>
        <taxon>Eukaryota</taxon>
        <taxon>Fungi</taxon>
        <taxon>Dikarya</taxon>
        <taxon>Ascomycota</taxon>
        <taxon>Pezizomycotina</taxon>
        <taxon>Eurotiomycetes</taxon>
        <taxon>Chaetothyriomycetidae</taxon>
        <taxon>Chaetothyriales</taxon>
        <taxon>Herpotrichiellaceae</taxon>
        <taxon>Cladophialophora</taxon>
    </lineage>
</organism>
<evidence type="ECO:0000256" key="1">
    <source>
        <dbReference type="SAM" id="MobiDB-lite"/>
    </source>
</evidence>
<gene>
    <name evidence="2" type="ORF">H2200_004706</name>
</gene>
<dbReference type="Proteomes" id="UP001172673">
    <property type="component" value="Unassembled WGS sequence"/>
</dbReference>
<evidence type="ECO:0000313" key="3">
    <source>
        <dbReference type="Proteomes" id="UP001172673"/>
    </source>
</evidence>
<protein>
    <submittedName>
        <fullName evidence="2">Uncharacterized protein</fullName>
    </submittedName>
</protein>
<sequence>MAGKSSSIKKPAATPLRREEDKETIDVSMAMRMAGTKFDASVSFGSASDSSCSYLAQSSTTTSATETTASEIELDKFMASLTAAESPDAVIKTIIGKQVTKHYRN</sequence>
<comment type="caution">
    <text evidence="2">The sequence shown here is derived from an EMBL/GenBank/DDBJ whole genome shotgun (WGS) entry which is preliminary data.</text>
</comment>
<keyword evidence="3" id="KW-1185">Reference proteome</keyword>
<dbReference type="AlphaFoldDB" id="A0AA39CJQ4"/>
<reference evidence="2" key="1">
    <citation type="submission" date="2022-10" db="EMBL/GenBank/DDBJ databases">
        <title>Culturing micro-colonial fungi from biological soil crusts in the Mojave desert and describing Neophaeococcomyces mojavensis, and introducing the new genera and species Taxawa tesnikishii.</title>
        <authorList>
            <person name="Kurbessoian T."/>
            <person name="Stajich J.E."/>
        </authorList>
    </citation>
    <scope>NUCLEOTIDE SEQUENCE</scope>
    <source>
        <strain evidence="2">TK_41</strain>
    </source>
</reference>
<name>A0AA39CJQ4_9EURO</name>
<proteinExistence type="predicted"/>
<accession>A0AA39CJQ4</accession>
<feature type="region of interest" description="Disordered" evidence="1">
    <location>
        <begin position="1"/>
        <end position="24"/>
    </location>
</feature>
<dbReference type="EMBL" id="JAPDRK010000006">
    <property type="protein sequence ID" value="KAJ9611522.1"/>
    <property type="molecule type" value="Genomic_DNA"/>
</dbReference>
<evidence type="ECO:0000313" key="2">
    <source>
        <dbReference type="EMBL" id="KAJ9611522.1"/>
    </source>
</evidence>